<feature type="compositionally biased region" description="Low complexity" evidence="1">
    <location>
        <begin position="155"/>
        <end position="167"/>
    </location>
</feature>
<dbReference type="EMBL" id="ML995480">
    <property type="protein sequence ID" value="KAF2143951.1"/>
    <property type="molecule type" value="Genomic_DNA"/>
</dbReference>
<sequence>MLQGIFDDPNRKTNAVARLINLRQTNRLFSDFIASFKKEAAYAGFTDSYALRAILLNTISIELKQYLVTDNDYKSLTFDQLSALSTPLTTTQGGDAIDLSANRVVRGHLTPEEKNRRDANNLYRYCGEPSHFAREYPKKPKRSPLTFRAAGTQEAPTTPTTATISET</sequence>
<evidence type="ECO:0000313" key="3">
    <source>
        <dbReference type="Proteomes" id="UP000799438"/>
    </source>
</evidence>
<name>A0A6A6BN25_9PEZI</name>
<dbReference type="OrthoDB" id="3884315at2759"/>
<evidence type="ECO:0008006" key="4">
    <source>
        <dbReference type="Google" id="ProtNLM"/>
    </source>
</evidence>
<dbReference type="GeneID" id="54299391"/>
<proteinExistence type="predicted"/>
<accession>A0A6A6BN25</accession>
<protein>
    <recommendedName>
        <fullName evidence="4">Retrotransposon gag domain-containing protein</fullName>
    </recommendedName>
</protein>
<gene>
    <name evidence="2" type="ORF">K452DRAFT_296222</name>
</gene>
<dbReference type="AlphaFoldDB" id="A0A6A6BN25"/>
<evidence type="ECO:0000256" key="1">
    <source>
        <dbReference type="SAM" id="MobiDB-lite"/>
    </source>
</evidence>
<evidence type="ECO:0000313" key="2">
    <source>
        <dbReference type="EMBL" id="KAF2143951.1"/>
    </source>
</evidence>
<dbReference type="Proteomes" id="UP000799438">
    <property type="component" value="Unassembled WGS sequence"/>
</dbReference>
<feature type="region of interest" description="Disordered" evidence="1">
    <location>
        <begin position="133"/>
        <end position="167"/>
    </location>
</feature>
<organism evidence="2 3">
    <name type="scientific">Aplosporella prunicola CBS 121167</name>
    <dbReference type="NCBI Taxonomy" id="1176127"/>
    <lineage>
        <taxon>Eukaryota</taxon>
        <taxon>Fungi</taxon>
        <taxon>Dikarya</taxon>
        <taxon>Ascomycota</taxon>
        <taxon>Pezizomycotina</taxon>
        <taxon>Dothideomycetes</taxon>
        <taxon>Dothideomycetes incertae sedis</taxon>
        <taxon>Botryosphaeriales</taxon>
        <taxon>Aplosporellaceae</taxon>
        <taxon>Aplosporella</taxon>
    </lineage>
</organism>
<dbReference type="RefSeq" id="XP_033399663.1">
    <property type="nucleotide sequence ID" value="XM_033541894.1"/>
</dbReference>
<keyword evidence="3" id="KW-1185">Reference proteome</keyword>
<reference evidence="2" key="1">
    <citation type="journal article" date="2020" name="Stud. Mycol.">
        <title>101 Dothideomycetes genomes: a test case for predicting lifestyles and emergence of pathogens.</title>
        <authorList>
            <person name="Haridas S."/>
            <person name="Albert R."/>
            <person name="Binder M."/>
            <person name="Bloem J."/>
            <person name="Labutti K."/>
            <person name="Salamov A."/>
            <person name="Andreopoulos B."/>
            <person name="Baker S."/>
            <person name="Barry K."/>
            <person name="Bills G."/>
            <person name="Bluhm B."/>
            <person name="Cannon C."/>
            <person name="Castanera R."/>
            <person name="Culley D."/>
            <person name="Daum C."/>
            <person name="Ezra D."/>
            <person name="Gonzalez J."/>
            <person name="Henrissat B."/>
            <person name="Kuo A."/>
            <person name="Liang C."/>
            <person name="Lipzen A."/>
            <person name="Lutzoni F."/>
            <person name="Magnuson J."/>
            <person name="Mondo S."/>
            <person name="Nolan M."/>
            <person name="Ohm R."/>
            <person name="Pangilinan J."/>
            <person name="Park H.-J."/>
            <person name="Ramirez L."/>
            <person name="Alfaro M."/>
            <person name="Sun H."/>
            <person name="Tritt A."/>
            <person name="Yoshinaga Y."/>
            <person name="Zwiers L.-H."/>
            <person name="Turgeon B."/>
            <person name="Goodwin S."/>
            <person name="Spatafora J."/>
            <person name="Crous P."/>
            <person name="Grigoriev I."/>
        </authorList>
    </citation>
    <scope>NUCLEOTIDE SEQUENCE</scope>
    <source>
        <strain evidence="2">CBS 121167</strain>
    </source>
</reference>